<keyword evidence="11" id="KW-1185">Reference proteome</keyword>
<reference evidence="10 11" key="1">
    <citation type="submission" date="2023-07" db="EMBL/GenBank/DDBJ databases">
        <title>Genomic Encyclopedia of Type Strains, Phase IV (KMG-IV): sequencing the most valuable type-strain genomes for metagenomic binning, comparative biology and taxonomic classification.</title>
        <authorList>
            <person name="Goeker M."/>
        </authorList>
    </citation>
    <scope>NUCLEOTIDE SEQUENCE [LARGE SCALE GENOMIC DNA]</scope>
    <source>
        <strain evidence="10 11">DSM 4006</strain>
    </source>
</reference>
<evidence type="ECO:0000256" key="3">
    <source>
        <dbReference type="ARBA" id="ARBA00022475"/>
    </source>
</evidence>
<sequence length="508" mass="54591">MDLNQRTDTNVHLHTDTNGPSHGQAGTDHDRTGHGGTGRKRFRWLEPELFQPFLFTVLACLALSEFVRGALTLSLLPTYGRTVLLFAVEWTALALSIQYAVDTLLRSPAGWLADRFGQRPVLIAGFTIALASVYWMMNVHTVRMLLAAAACYGAGVTPVWPAAMSAIGIAAPEHKRAAFMGYLYIFWLVGAGLGPVLINFVIGRTYVLAFWLLLFILGLALLLAILFTGRPQPAAADTRDANRKADAQRALRSQRRTAIYWRRLWQNVREVAFLFPGMFAQTFAVASLIPILSLYAKLVLRISGAAYSTILVAGGVLTVALLIPAGKLVDRYGPRRFLVGGFVLAGVVLGLYPLHHTLPLTYVTVCVLGLSYAFILPAWNFVLDHSIDADKKGTLWGVFMTVEGIGSAAGPYIGGLVWDAAGTSAPFWVSAGVILCMGLLYMILPIDATGSRGSRSLRRTHPDSEGGADTSSGIASDASTSTSTGNAESMRPSRNRRSGPGGPGPAGV</sequence>
<keyword evidence="2" id="KW-0813">Transport</keyword>
<dbReference type="Proteomes" id="UP001232973">
    <property type="component" value="Unassembled WGS sequence"/>
</dbReference>
<evidence type="ECO:0000313" key="10">
    <source>
        <dbReference type="EMBL" id="MDQ0189431.1"/>
    </source>
</evidence>
<evidence type="ECO:0000256" key="5">
    <source>
        <dbReference type="ARBA" id="ARBA00022989"/>
    </source>
</evidence>
<keyword evidence="6 8" id="KW-0472">Membrane</keyword>
<feature type="domain" description="Major facilitator superfamily (MFS) profile" evidence="9">
    <location>
        <begin position="53"/>
        <end position="449"/>
    </location>
</feature>
<dbReference type="InterPro" id="IPR020846">
    <property type="entry name" value="MFS_dom"/>
</dbReference>
<feature type="transmembrane region" description="Helical" evidence="8">
    <location>
        <begin position="121"/>
        <end position="138"/>
    </location>
</feature>
<keyword evidence="3" id="KW-1003">Cell membrane</keyword>
<feature type="transmembrane region" description="Helical" evidence="8">
    <location>
        <begin position="394"/>
        <end position="413"/>
    </location>
</feature>
<accession>A0ABT9XGK3</accession>
<dbReference type="InterPro" id="IPR011701">
    <property type="entry name" value="MFS"/>
</dbReference>
<dbReference type="Gene3D" id="1.20.1250.20">
    <property type="entry name" value="MFS general substrate transporter like domains"/>
    <property type="match status" value="2"/>
</dbReference>
<evidence type="ECO:0000313" key="11">
    <source>
        <dbReference type="Proteomes" id="UP001232973"/>
    </source>
</evidence>
<dbReference type="Pfam" id="PF07690">
    <property type="entry name" value="MFS_1"/>
    <property type="match status" value="2"/>
</dbReference>
<evidence type="ECO:0000259" key="9">
    <source>
        <dbReference type="PROSITE" id="PS50850"/>
    </source>
</evidence>
<feature type="transmembrane region" description="Helical" evidence="8">
    <location>
        <begin position="425"/>
        <end position="444"/>
    </location>
</feature>
<feature type="transmembrane region" description="Helical" evidence="8">
    <location>
        <begin position="83"/>
        <end position="101"/>
    </location>
</feature>
<proteinExistence type="predicted"/>
<comment type="subcellular location">
    <subcellularLocation>
        <location evidence="1">Cell membrane</location>
        <topology evidence="1">Multi-pass membrane protein</topology>
    </subcellularLocation>
</comment>
<feature type="transmembrane region" description="Helical" evidence="8">
    <location>
        <begin position="271"/>
        <end position="292"/>
    </location>
</feature>
<dbReference type="PANTHER" id="PTHR23517">
    <property type="entry name" value="RESISTANCE PROTEIN MDTM, PUTATIVE-RELATED-RELATED"/>
    <property type="match status" value="1"/>
</dbReference>
<comment type="caution">
    <text evidence="10">The sequence shown here is derived from an EMBL/GenBank/DDBJ whole genome shotgun (WGS) entry which is preliminary data.</text>
</comment>
<feature type="transmembrane region" description="Helical" evidence="8">
    <location>
        <begin position="304"/>
        <end position="325"/>
    </location>
</feature>
<feature type="transmembrane region" description="Helical" evidence="8">
    <location>
        <begin position="49"/>
        <end position="71"/>
    </location>
</feature>
<feature type="transmembrane region" description="Helical" evidence="8">
    <location>
        <begin position="182"/>
        <end position="202"/>
    </location>
</feature>
<feature type="region of interest" description="Disordered" evidence="7">
    <location>
        <begin position="1"/>
        <end position="37"/>
    </location>
</feature>
<evidence type="ECO:0000256" key="6">
    <source>
        <dbReference type="ARBA" id="ARBA00023136"/>
    </source>
</evidence>
<dbReference type="PROSITE" id="PS50850">
    <property type="entry name" value="MFS"/>
    <property type="match status" value="1"/>
</dbReference>
<name>A0ABT9XGK3_9BACL</name>
<evidence type="ECO:0000256" key="4">
    <source>
        <dbReference type="ARBA" id="ARBA00022692"/>
    </source>
</evidence>
<dbReference type="RefSeq" id="WP_274457090.1">
    <property type="nucleotide sequence ID" value="NZ_CP067097.1"/>
</dbReference>
<feature type="transmembrane region" description="Helical" evidence="8">
    <location>
        <begin position="208"/>
        <end position="229"/>
    </location>
</feature>
<dbReference type="PANTHER" id="PTHR23517:SF3">
    <property type="entry name" value="INTEGRAL MEMBRANE TRANSPORT PROTEIN"/>
    <property type="match status" value="1"/>
</dbReference>
<dbReference type="SUPFAM" id="SSF103473">
    <property type="entry name" value="MFS general substrate transporter"/>
    <property type="match status" value="1"/>
</dbReference>
<organism evidence="10 11">
    <name type="scientific">Alicyclobacillus cycloheptanicus</name>
    <dbReference type="NCBI Taxonomy" id="1457"/>
    <lineage>
        <taxon>Bacteria</taxon>
        <taxon>Bacillati</taxon>
        <taxon>Bacillota</taxon>
        <taxon>Bacilli</taxon>
        <taxon>Bacillales</taxon>
        <taxon>Alicyclobacillaceae</taxon>
        <taxon>Alicyclobacillus</taxon>
    </lineage>
</organism>
<keyword evidence="5 8" id="KW-1133">Transmembrane helix</keyword>
<evidence type="ECO:0000256" key="1">
    <source>
        <dbReference type="ARBA" id="ARBA00004651"/>
    </source>
</evidence>
<dbReference type="EMBL" id="JAUSTP010000007">
    <property type="protein sequence ID" value="MDQ0189431.1"/>
    <property type="molecule type" value="Genomic_DNA"/>
</dbReference>
<dbReference type="InterPro" id="IPR050171">
    <property type="entry name" value="MFS_Transporters"/>
</dbReference>
<feature type="region of interest" description="Disordered" evidence="7">
    <location>
        <begin position="452"/>
        <end position="508"/>
    </location>
</feature>
<protein>
    <submittedName>
        <fullName evidence="10">MFS family permease</fullName>
    </submittedName>
</protein>
<gene>
    <name evidence="10" type="ORF">J2S03_001263</name>
</gene>
<evidence type="ECO:0000256" key="8">
    <source>
        <dbReference type="SAM" id="Phobius"/>
    </source>
</evidence>
<dbReference type="CDD" id="cd17325">
    <property type="entry name" value="MFS_MdtG_SLC18_like"/>
    <property type="match status" value="1"/>
</dbReference>
<evidence type="ECO:0000256" key="7">
    <source>
        <dbReference type="SAM" id="MobiDB-lite"/>
    </source>
</evidence>
<feature type="transmembrane region" description="Helical" evidence="8">
    <location>
        <begin position="337"/>
        <end position="354"/>
    </location>
</feature>
<evidence type="ECO:0000256" key="2">
    <source>
        <dbReference type="ARBA" id="ARBA00022448"/>
    </source>
</evidence>
<feature type="compositionally biased region" description="Gly residues" evidence="7">
    <location>
        <begin position="499"/>
        <end position="508"/>
    </location>
</feature>
<feature type="transmembrane region" description="Helical" evidence="8">
    <location>
        <begin position="360"/>
        <end position="382"/>
    </location>
</feature>
<feature type="compositionally biased region" description="Polar residues" evidence="7">
    <location>
        <begin position="469"/>
        <end position="487"/>
    </location>
</feature>
<dbReference type="InterPro" id="IPR036259">
    <property type="entry name" value="MFS_trans_sf"/>
</dbReference>
<keyword evidence="4 8" id="KW-0812">Transmembrane</keyword>